<proteinExistence type="predicted"/>
<name>A0AAD7K021_9AGAR</name>
<gene>
    <name evidence="1" type="ORF">B0H16DRAFT_117130</name>
</gene>
<dbReference type="AlphaFoldDB" id="A0AAD7K021"/>
<evidence type="ECO:0000313" key="1">
    <source>
        <dbReference type="EMBL" id="KAJ7774039.1"/>
    </source>
</evidence>
<reference evidence="1" key="1">
    <citation type="submission" date="2023-03" db="EMBL/GenBank/DDBJ databases">
        <title>Massive genome expansion in bonnet fungi (Mycena s.s.) driven by repeated elements and novel gene families across ecological guilds.</title>
        <authorList>
            <consortium name="Lawrence Berkeley National Laboratory"/>
            <person name="Harder C.B."/>
            <person name="Miyauchi S."/>
            <person name="Viragh M."/>
            <person name="Kuo A."/>
            <person name="Thoen E."/>
            <person name="Andreopoulos B."/>
            <person name="Lu D."/>
            <person name="Skrede I."/>
            <person name="Drula E."/>
            <person name="Henrissat B."/>
            <person name="Morin E."/>
            <person name="Kohler A."/>
            <person name="Barry K."/>
            <person name="LaButti K."/>
            <person name="Morin E."/>
            <person name="Salamov A."/>
            <person name="Lipzen A."/>
            <person name="Mereny Z."/>
            <person name="Hegedus B."/>
            <person name="Baldrian P."/>
            <person name="Stursova M."/>
            <person name="Weitz H."/>
            <person name="Taylor A."/>
            <person name="Grigoriev I.V."/>
            <person name="Nagy L.G."/>
            <person name="Martin F."/>
            <person name="Kauserud H."/>
        </authorList>
    </citation>
    <scope>NUCLEOTIDE SEQUENCE</scope>
    <source>
        <strain evidence="1">CBHHK182m</strain>
    </source>
</reference>
<dbReference type="Proteomes" id="UP001215598">
    <property type="component" value="Unassembled WGS sequence"/>
</dbReference>
<evidence type="ECO:0000313" key="2">
    <source>
        <dbReference type="Proteomes" id="UP001215598"/>
    </source>
</evidence>
<organism evidence="1 2">
    <name type="scientific">Mycena metata</name>
    <dbReference type="NCBI Taxonomy" id="1033252"/>
    <lineage>
        <taxon>Eukaryota</taxon>
        <taxon>Fungi</taxon>
        <taxon>Dikarya</taxon>
        <taxon>Basidiomycota</taxon>
        <taxon>Agaricomycotina</taxon>
        <taxon>Agaricomycetes</taxon>
        <taxon>Agaricomycetidae</taxon>
        <taxon>Agaricales</taxon>
        <taxon>Marasmiineae</taxon>
        <taxon>Mycenaceae</taxon>
        <taxon>Mycena</taxon>
    </lineage>
</organism>
<dbReference type="EMBL" id="JARKIB010000012">
    <property type="protein sequence ID" value="KAJ7774039.1"/>
    <property type="molecule type" value="Genomic_DNA"/>
</dbReference>
<protein>
    <recommendedName>
        <fullName evidence="3">F-box domain-containing protein</fullName>
    </recommendedName>
</protein>
<keyword evidence="2" id="KW-1185">Reference proteome</keyword>
<sequence>MTLNAKKTRAQKKNDSESVALPQELIDAIVSEVDDKGSLEACSLSSSSLRGPSQRILIHSLTLHGHGDFKVRTFLTEAPHIASYITDLKLKLWGYTDLVELETLCWVLGKLTRVARCTITGVFLNARWGNVNPTLSTALLDFIFRQDFQSLHVALLKDIPPPVFRCLIKSAGTLSFYNVDLQSHSGARDEVGDDSYTRAPNRSLLLDAGCAGVAQHLRSPGVITHTSTILCLSVMLEQSQSLALIKTASETLHYLRLDCTVLNSPEASRILPFLPRLRTLEVALAVSRANAVFHPNGNVQWFIDVVCNILTTYHKAQGAPLPELILSYIYARFVRPAERPRARIAGGFGNNYGV</sequence>
<comment type="caution">
    <text evidence="1">The sequence shown here is derived from an EMBL/GenBank/DDBJ whole genome shotgun (WGS) entry which is preliminary data.</text>
</comment>
<evidence type="ECO:0008006" key="3">
    <source>
        <dbReference type="Google" id="ProtNLM"/>
    </source>
</evidence>
<accession>A0AAD7K021</accession>